<dbReference type="Gene3D" id="2.40.420.20">
    <property type="match status" value="1"/>
</dbReference>
<evidence type="ECO:0000256" key="2">
    <source>
        <dbReference type="ARBA" id="ARBA00023054"/>
    </source>
</evidence>
<dbReference type="EMBL" id="LZYH01000356">
    <property type="protein sequence ID" value="OFC61627.1"/>
    <property type="molecule type" value="Genomic_DNA"/>
</dbReference>
<name>A0A1E7YYL4_9PROT</name>
<keyword evidence="3" id="KW-1133">Transmembrane helix</keyword>
<dbReference type="AlphaFoldDB" id="A0A1E7YYL4"/>
<proteinExistence type="predicted"/>
<organism evidence="4 5">
    <name type="scientific">Acidithiobacillus caldus</name>
    <dbReference type="NCBI Taxonomy" id="33059"/>
    <lineage>
        <taxon>Bacteria</taxon>
        <taxon>Pseudomonadati</taxon>
        <taxon>Pseudomonadota</taxon>
        <taxon>Acidithiobacillia</taxon>
        <taxon>Acidithiobacillales</taxon>
        <taxon>Acidithiobacillaceae</taxon>
        <taxon>Acidithiobacillus</taxon>
    </lineage>
</organism>
<dbReference type="GO" id="GO:0030313">
    <property type="term" value="C:cell envelope"/>
    <property type="evidence" value="ECO:0007669"/>
    <property type="project" value="UniProtKB-SubCell"/>
</dbReference>
<evidence type="ECO:0000313" key="5">
    <source>
        <dbReference type="Proteomes" id="UP000175707"/>
    </source>
</evidence>
<dbReference type="Proteomes" id="UP000175707">
    <property type="component" value="Unassembled WGS sequence"/>
</dbReference>
<dbReference type="PANTHER" id="PTHR32347:SF23">
    <property type="entry name" value="BLL5650 PROTEIN"/>
    <property type="match status" value="1"/>
</dbReference>
<evidence type="ECO:0000313" key="4">
    <source>
        <dbReference type="EMBL" id="OFC61627.1"/>
    </source>
</evidence>
<feature type="transmembrane region" description="Helical" evidence="3">
    <location>
        <begin position="21"/>
        <end position="42"/>
    </location>
</feature>
<evidence type="ECO:0000256" key="3">
    <source>
        <dbReference type="SAM" id="Phobius"/>
    </source>
</evidence>
<keyword evidence="2" id="KW-0175">Coiled coil</keyword>
<keyword evidence="3" id="KW-0812">Transmembrane</keyword>
<reference evidence="4 5" key="1">
    <citation type="submission" date="2016-06" db="EMBL/GenBank/DDBJ databases">
        <title>Gene turnover analysis identifies the evolutionary adaptation of the extremophile Acidithiobacillus caldus.</title>
        <authorList>
            <person name="Zhang X."/>
        </authorList>
    </citation>
    <scope>NUCLEOTIDE SEQUENCE [LARGE SCALE GENOMIC DNA]</scope>
    <source>
        <strain evidence="4 5">S1</strain>
    </source>
</reference>
<evidence type="ECO:0000256" key="1">
    <source>
        <dbReference type="ARBA" id="ARBA00004196"/>
    </source>
</evidence>
<accession>A0A1E7YYL4</accession>
<dbReference type="InterPro" id="IPR050465">
    <property type="entry name" value="UPF0194_transport"/>
</dbReference>
<keyword evidence="3" id="KW-0472">Membrane</keyword>
<comment type="caution">
    <text evidence="4">The sequence shown here is derived from an EMBL/GenBank/DDBJ whole genome shotgun (WGS) entry which is preliminary data.</text>
</comment>
<protein>
    <submittedName>
        <fullName evidence="4">Uncharacterized protein</fullName>
    </submittedName>
</protein>
<dbReference type="Gene3D" id="2.40.30.170">
    <property type="match status" value="1"/>
</dbReference>
<dbReference type="Gene3D" id="2.40.50.100">
    <property type="match status" value="1"/>
</dbReference>
<dbReference type="PANTHER" id="PTHR32347">
    <property type="entry name" value="EFFLUX SYSTEM COMPONENT YKNX-RELATED"/>
    <property type="match status" value="1"/>
</dbReference>
<gene>
    <name evidence="4" type="ORF">BAE30_04325</name>
</gene>
<dbReference type="Gene3D" id="1.10.287.470">
    <property type="entry name" value="Helix hairpin bin"/>
    <property type="match status" value="1"/>
</dbReference>
<sequence length="425" mass="47479">MSEDMDVSLPLEDIRRKNLRRWFIVVIIVQSIFLAIFSAVLWTSVRLPSVAGTSLELGRVHKGSFVLRIEGVGYLRPKKERWIASNIGGIIKYLYVHPGDMVKKHETLLRIVNPKVDEDVQQARYNLIQAEEKTTSQSDDLSDQLYSLESKIAFDRDRLKKASMLLVADKLLLERHIISKLQYNTERISLKDDRELVASLERRLLAFRKNMNAQRLEAGSVIASSKQLLASALEKTRDLEPRATLRGEIMAVSVQPGEHISAGTEIAKIASLHQMGALIFVGMKHMAMLEPGQDVKVVLSTVKKTILEGTVQRVSPVASHGKVRVAALLRGALPKSVKPYLPVTATIVTGKIPRTLYVKKPANIRPNRYGYVYVVDQKAKEAIRTAVHFGVAASDGIQVLSGLKPGQIIVLSNTSKWKQKMRIVQ</sequence>
<comment type="subcellular location">
    <subcellularLocation>
        <location evidence="1">Cell envelope</location>
    </subcellularLocation>
</comment>